<accession>A0A5B7FSN5</accession>
<dbReference type="Proteomes" id="UP000324222">
    <property type="component" value="Unassembled WGS sequence"/>
</dbReference>
<evidence type="ECO:0000313" key="4">
    <source>
        <dbReference type="Proteomes" id="UP000324222"/>
    </source>
</evidence>
<evidence type="ECO:0000256" key="2">
    <source>
        <dbReference type="SAM" id="Phobius"/>
    </source>
</evidence>
<comment type="caution">
    <text evidence="3">The sequence shown here is derived from an EMBL/GenBank/DDBJ whole genome shotgun (WGS) entry which is preliminary data.</text>
</comment>
<feature type="transmembrane region" description="Helical" evidence="2">
    <location>
        <begin position="32"/>
        <end position="48"/>
    </location>
</feature>
<keyword evidence="4" id="KW-1185">Reference proteome</keyword>
<name>A0A5B7FSN5_PORTR</name>
<dbReference type="AlphaFoldDB" id="A0A5B7FSN5"/>
<evidence type="ECO:0000256" key="1">
    <source>
        <dbReference type="SAM" id="MobiDB-lite"/>
    </source>
</evidence>
<gene>
    <name evidence="3" type="ORF">E2C01_042057</name>
</gene>
<keyword evidence="2" id="KW-0812">Transmembrane</keyword>
<keyword evidence="2" id="KW-0472">Membrane</keyword>
<organism evidence="3 4">
    <name type="scientific">Portunus trituberculatus</name>
    <name type="common">Swimming crab</name>
    <name type="synonym">Neptunus trituberculatus</name>
    <dbReference type="NCBI Taxonomy" id="210409"/>
    <lineage>
        <taxon>Eukaryota</taxon>
        <taxon>Metazoa</taxon>
        <taxon>Ecdysozoa</taxon>
        <taxon>Arthropoda</taxon>
        <taxon>Crustacea</taxon>
        <taxon>Multicrustacea</taxon>
        <taxon>Malacostraca</taxon>
        <taxon>Eumalacostraca</taxon>
        <taxon>Eucarida</taxon>
        <taxon>Decapoda</taxon>
        <taxon>Pleocyemata</taxon>
        <taxon>Brachyura</taxon>
        <taxon>Eubrachyura</taxon>
        <taxon>Portunoidea</taxon>
        <taxon>Portunidae</taxon>
        <taxon>Portuninae</taxon>
        <taxon>Portunus</taxon>
    </lineage>
</organism>
<proteinExistence type="predicted"/>
<protein>
    <submittedName>
        <fullName evidence="3">Uncharacterized protein</fullName>
    </submittedName>
</protein>
<dbReference type="EMBL" id="VSRR010008204">
    <property type="protein sequence ID" value="MPC48289.1"/>
    <property type="molecule type" value="Genomic_DNA"/>
</dbReference>
<evidence type="ECO:0000313" key="3">
    <source>
        <dbReference type="EMBL" id="MPC48289.1"/>
    </source>
</evidence>
<sequence>MTHDSHPTGRQKLSPPVCYLCQGRPPSQEESVGLSLLFTLLLLLYLKNMGLHPRYERNQDTFSHPQPRPKRTTIQ</sequence>
<keyword evidence="2" id="KW-1133">Transmembrane helix</keyword>
<reference evidence="3 4" key="1">
    <citation type="submission" date="2019-05" db="EMBL/GenBank/DDBJ databases">
        <title>Another draft genome of Portunus trituberculatus and its Hox gene families provides insights of decapod evolution.</title>
        <authorList>
            <person name="Jeong J.-H."/>
            <person name="Song I."/>
            <person name="Kim S."/>
            <person name="Choi T."/>
            <person name="Kim D."/>
            <person name="Ryu S."/>
            <person name="Kim W."/>
        </authorList>
    </citation>
    <scope>NUCLEOTIDE SEQUENCE [LARGE SCALE GENOMIC DNA]</scope>
    <source>
        <tissue evidence="3">Muscle</tissue>
    </source>
</reference>
<feature type="region of interest" description="Disordered" evidence="1">
    <location>
        <begin position="56"/>
        <end position="75"/>
    </location>
</feature>